<dbReference type="AlphaFoldDB" id="G7IXI7"/>
<evidence type="ECO:0000313" key="4">
    <source>
        <dbReference type="Proteomes" id="UP000002051"/>
    </source>
</evidence>
<name>G7IXI7_MEDTR</name>
<sequence length="58" mass="6562">MSLATAVKPSSLLLVSFPRRSLLLSVGNHKPQSPVLLLKRTKSYLILRWRKLTVFGNE</sequence>
<protein>
    <submittedName>
        <fullName evidence="1 3">Uncharacterized protein</fullName>
    </submittedName>
</protein>
<dbReference type="Gramene" id="rna14962">
    <property type="protein sequence ID" value="RHN66853.1"/>
    <property type="gene ID" value="gene14962"/>
</dbReference>
<proteinExistence type="predicted"/>
<evidence type="ECO:0000313" key="2">
    <source>
        <dbReference type="EMBL" id="RHN66853.1"/>
    </source>
</evidence>
<dbReference type="HOGENOM" id="CLU_2982047_0_0_1"/>
<reference evidence="3" key="3">
    <citation type="submission" date="2015-04" db="UniProtKB">
        <authorList>
            <consortium name="EnsemblPlants"/>
        </authorList>
    </citation>
    <scope>IDENTIFICATION</scope>
    <source>
        <strain evidence="3">cv. Jemalong A17</strain>
    </source>
</reference>
<reference evidence="1 4" key="2">
    <citation type="journal article" date="2014" name="BMC Genomics">
        <title>An improved genome release (version Mt4.0) for the model legume Medicago truncatula.</title>
        <authorList>
            <person name="Tang H."/>
            <person name="Krishnakumar V."/>
            <person name="Bidwell S."/>
            <person name="Rosen B."/>
            <person name="Chan A."/>
            <person name="Zhou S."/>
            <person name="Gentzbittel L."/>
            <person name="Childs K.L."/>
            <person name="Yandell M."/>
            <person name="Gundlach H."/>
            <person name="Mayer K.F."/>
            <person name="Schwartz D.C."/>
            <person name="Town C.D."/>
        </authorList>
    </citation>
    <scope>GENOME REANNOTATION</scope>
    <source>
        <strain evidence="3 4">cv. Jemalong A17</strain>
    </source>
</reference>
<reference evidence="1 4" key="1">
    <citation type="journal article" date="2011" name="Nature">
        <title>The Medicago genome provides insight into the evolution of rhizobial symbioses.</title>
        <authorList>
            <person name="Young N.D."/>
            <person name="Debelle F."/>
            <person name="Oldroyd G.E."/>
            <person name="Geurts R."/>
            <person name="Cannon S.B."/>
            <person name="Udvardi M.K."/>
            <person name="Benedito V.A."/>
            <person name="Mayer K.F."/>
            <person name="Gouzy J."/>
            <person name="Schoof H."/>
            <person name="Van de Peer Y."/>
            <person name="Proost S."/>
            <person name="Cook D.R."/>
            <person name="Meyers B.C."/>
            <person name="Spannagl M."/>
            <person name="Cheung F."/>
            <person name="De Mita S."/>
            <person name="Krishnakumar V."/>
            <person name="Gundlach H."/>
            <person name="Zhou S."/>
            <person name="Mudge J."/>
            <person name="Bharti A.K."/>
            <person name="Murray J.D."/>
            <person name="Naoumkina M.A."/>
            <person name="Rosen B."/>
            <person name="Silverstein K.A."/>
            <person name="Tang H."/>
            <person name="Rombauts S."/>
            <person name="Zhao P.X."/>
            <person name="Zhou P."/>
            <person name="Barbe V."/>
            <person name="Bardou P."/>
            <person name="Bechner M."/>
            <person name="Bellec A."/>
            <person name="Berger A."/>
            <person name="Berges H."/>
            <person name="Bidwell S."/>
            <person name="Bisseling T."/>
            <person name="Choisne N."/>
            <person name="Couloux A."/>
            <person name="Denny R."/>
            <person name="Deshpande S."/>
            <person name="Dai X."/>
            <person name="Doyle J.J."/>
            <person name="Dudez A.M."/>
            <person name="Farmer A.D."/>
            <person name="Fouteau S."/>
            <person name="Franken C."/>
            <person name="Gibelin C."/>
            <person name="Gish J."/>
            <person name="Goldstein S."/>
            <person name="Gonzalez A.J."/>
            <person name="Green P.J."/>
            <person name="Hallab A."/>
            <person name="Hartog M."/>
            <person name="Hua A."/>
            <person name="Humphray S.J."/>
            <person name="Jeong D.H."/>
            <person name="Jing Y."/>
            <person name="Jocker A."/>
            <person name="Kenton S.M."/>
            <person name="Kim D.J."/>
            <person name="Klee K."/>
            <person name="Lai H."/>
            <person name="Lang C."/>
            <person name="Lin S."/>
            <person name="Macmil S.L."/>
            <person name="Magdelenat G."/>
            <person name="Matthews L."/>
            <person name="McCorrison J."/>
            <person name="Monaghan E.L."/>
            <person name="Mun J.H."/>
            <person name="Najar F.Z."/>
            <person name="Nicholson C."/>
            <person name="Noirot C."/>
            <person name="O'Bleness M."/>
            <person name="Paule C.R."/>
            <person name="Poulain J."/>
            <person name="Prion F."/>
            <person name="Qin B."/>
            <person name="Qu C."/>
            <person name="Retzel E.F."/>
            <person name="Riddle C."/>
            <person name="Sallet E."/>
            <person name="Samain S."/>
            <person name="Samson N."/>
            <person name="Sanders I."/>
            <person name="Saurat O."/>
            <person name="Scarpelli C."/>
            <person name="Schiex T."/>
            <person name="Segurens B."/>
            <person name="Severin A.J."/>
            <person name="Sherrier D.J."/>
            <person name="Shi R."/>
            <person name="Sims S."/>
            <person name="Singer S.R."/>
            <person name="Sinharoy S."/>
            <person name="Sterck L."/>
            <person name="Viollet A."/>
            <person name="Wang B.B."/>
            <person name="Wang K."/>
            <person name="Wang M."/>
            <person name="Wang X."/>
            <person name="Warfsmann J."/>
            <person name="Weissenbach J."/>
            <person name="White D.D."/>
            <person name="White J.D."/>
            <person name="Wiley G.B."/>
            <person name="Wincker P."/>
            <person name="Xing Y."/>
            <person name="Yang L."/>
            <person name="Yao Z."/>
            <person name="Ying F."/>
            <person name="Zhai J."/>
            <person name="Zhou L."/>
            <person name="Zuber A."/>
            <person name="Denarie J."/>
            <person name="Dixon R.A."/>
            <person name="May G.D."/>
            <person name="Schwartz D.C."/>
            <person name="Rogers J."/>
            <person name="Quetier F."/>
            <person name="Town C.D."/>
            <person name="Roe B.A."/>
        </authorList>
    </citation>
    <scope>NUCLEOTIDE SEQUENCE [LARGE SCALE GENOMIC DNA]</scope>
    <source>
        <strain evidence="1">A17</strain>
        <strain evidence="3 4">cv. Jemalong A17</strain>
    </source>
</reference>
<dbReference type="EnsemblPlants" id="AES70073">
    <property type="protein sequence ID" value="AES70073"/>
    <property type="gene ID" value="MTR_3g047450"/>
</dbReference>
<dbReference type="EMBL" id="PSQE01000003">
    <property type="protein sequence ID" value="RHN66853.1"/>
    <property type="molecule type" value="Genomic_DNA"/>
</dbReference>
<accession>G7IXI7</accession>
<gene>
    <name evidence="1" type="ordered locus">MTR_3g047450</name>
    <name evidence="2" type="ORF">MtrunA17_Chr3g0096271</name>
</gene>
<dbReference type="Proteomes" id="UP000002051">
    <property type="component" value="Chromosome 3"/>
</dbReference>
<dbReference type="EMBL" id="CM001219">
    <property type="protein sequence ID" value="AES70073.1"/>
    <property type="molecule type" value="Genomic_DNA"/>
</dbReference>
<keyword evidence="4" id="KW-1185">Reference proteome</keyword>
<dbReference type="PaxDb" id="3880-AES70073"/>
<dbReference type="Proteomes" id="UP000265566">
    <property type="component" value="Chromosome 3"/>
</dbReference>
<evidence type="ECO:0000313" key="3">
    <source>
        <dbReference type="EnsemblPlants" id="AES70073"/>
    </source>
</evidence>
<evidence type="ECO:0000313" key="1">
    <source>
        <dbReference type="EMBL" id="AES70073.1"/>
    </source>
</evidence>
<reference evidence="2" key="4">
    <citation type="journal article" date="2018" name="Nat. Plants">
        <title>Whole-genome landscape of Medicago truncatula symbiotic genes.</title>
        <authorList>
            <person name="Pecrix Y."/>
            <person name="Gamas P."/>
            <person name="Carrere S."/>
        </authorList>
    </citation>
    <scope>NUCLEOTIDE SEQUENCE</scope>
    <source>
        <tissue evidence="2">Leaves</tissue>
    </source>
</reference>
<organism evidence="1 4">
    <name type="scientific">Medicago truncatula</name>
    <name type="common">Barrel medic</name>
    <name type="synonym">Medicago tribuloides</name>
    <dbReference type="NCBI Taxonomy" id="3880"/>
    <lineage>
        <taxon>Eukaryota</taxon>
        <taxon>Viridiplantae</taxon>
        <taxon>Streptophyta</taxon>
        <taxon>Embryophyta</taxon>
        <taxon>Tracheophyta</taxon>
        <taxon>Spermatophyta</taxon>
        <taxon>Magnoliopsida</taxon>
        <taxon>eudicotyledons</taxon>
        <taxon>Gunneridae</taxon>
        <taxon>Pentapetalae</taxon>
        <taxon>rosids</taxon>
        <taxon>fabids</taxon>
        <taxon>Fabales</taxon>
        <taxon>Fabaceae</taxon>
        <taxon>Papilionoideae</taxon>
        <taxon>50 kb inversion clade</taxon>
        <taxon>NPAAA clade</taxon>
        <taxon>Hologalegina</taxon>
        <taxon>IRL clade</taxon>
        <taxon>Trifolieae</taxon>
        <taxon>Medicago</taxon>
    </lineage>
</organism>